<dbReference type="Pfam" id="PF00439">
    <property type="entry name" value="Bromodomain"/>
    <property type="match status" value="1"/>
</dbReference>
<sequence length="936" mass="102621">MDHNKESPLPKLTFKLAAPKNASSSGGSGGAPAEGAGTPNAGATIIKHRPAAPVPYTTSGAAVWGSSLKPPSPSQRESSTSNGVPKQGSSKFQPPLPTVSKVPSSTGGGSGLKVKLVLHRHSSSPTQPSVTYNHNISSSVGDNSSMSSSMKRKLDNPSQSPHPMRRADDSSHGSGISTSGMNARRAESFNSSNVTRGPPFKKIKSDDKSSASHNGVVDGSPSTDSYMMIDVQTPDTDNATMQLAMSNDSNDPATTTTTQGGKKSKYKRKGPPRPKPGEPGYKPPKKKPLFQILKKFITNLKQKDIYGFFLTPVDTDAVTGYLDMIKEPMDFGTMDKKIAKREYRDIEDFKRDLLLVTNNCKTFNQKDTIYYSEADRLEQMALGWISREAPNIAPLTELDLIPEEEEEEVGSGRGGGDFDTETSQTNLKDRNIFDDFNDKLRPRGAEIRDRNPAGRKPPVDWMPHGGRREKLVKRTMPDEAGFLPASQRKLRKFNQWDALEHKLATQVQTDGSAIISLNKQNDGVADLYESIIHDYFPRCSPFQVFLHKYSTRHYFTGEEVDVDSIPHSWHDYGSAGRIGDGSAPEVLNGQLQKLVYKNAVGEAYVASMERFGGRMVNGTSEKVDSAGERCIREYIESRIDDVLAGADKMAHEAYNLSIQSKQAKQPPKPLILDTKGYGRVDISSALTDRLKYGDLAKRSKNATALIDVNISKEVVPLLSLNEGIPNQGMYHVSRSQLLSDSVKELIEGGELISKDESNSGDLEVDRRQKLEMVKTSVQLRLRYLMKQLLNCGNNPAAGGAGGNAQSSQVVGSISSVAVAGGKSSDAKLHQFVRQRQQQQQQFPHMSNILPFSRNGVQLASPQPASSSPTTGMVYTSQPPPHMMMHQQTQQPQFQQQQPQPQPQLQHLQQNLSYQMHSDFINVKVGGRPDDSNKKCP</sequence>
<dbReference type="InterPro" id="IPR001487">
    <property type="entry name" value="Bromodomain"/>
</dbReference>
<evidence type="ECO:0000256" key="3">
    <source>
        <dbReference type="SAM" id="MobiDB-lite"/>
    </source>
</evidence>
<dbReference type="Gene3D" id="1.20.920.10">
    <property type="entry name" value="Bromodomain-like"/>
    <property type="match status" value="1"/>
</dbReference>
<dbReference type="VEuPathDB" id="FungiDB:SeMB42_g01467"/>
<dbReference type="SMART" id="SM00297">
    <property type="entry name" value="BROMO"/>
    <property type="match status" value="1"/>
</dbReference>
<dbReference type="EMBL" id="QEAN01000038">
    <property type="protein sequence ID" value="TPX52345.1"/>
    <property type="molecule type" value="Genomic_DNA"/>
</dbReference>
<evidence type="ECO:0000313" key="7">
    <source>
        <dbReference type="Proteomes" id="UP000317494"/>
    </source>
</evidence>
<evidence type="ECO:0000313" key="6">
    <source>
        <dbReference type="EMBL" id="TPX52345.1"/>
    </source>
</evidence>
<dbReference type="PANTHER" id="PTHR22881:SF27">
    <property type="entry name" value="BROMODOMAIN CONTAINING 7_9"/>
    <property type="match status" value="1"/>
</dbReference>
<dbReference type="Proteomes" id="UP000317494">
    <property type="component" value="Unassembled WGS sequence"/>
</dbReference>
<dbReference type="OrthoDB" id="21449at2759"/>
<evidence type="ECO:0000256" key="2">
    <source>
        <dbReference type="PROSITE-ProRule" id="PRU00035"/>
    </source>
</evidence>
<organism evidence="6 7">
    <name type="scientific">Synchytrium endobioticum</name>
    <dbReference type="NCBI Taxonomy" id="286115"/>
    <lineage>
        <taxon>Eukaryota</taxon>
        <taxon>Fungi</taxon>
        <taxon>Fungi incertae sedis</taxon>
        <taxon>Chytridiomycota</taxon>
        <taxon>Chytridiomycota incertae sedis</taxon>
        <taxon>Chytridiomycetes</taxon>
        <taxon>Synchytriales</taxon>
        <taxon>Synchytriaceae</taxon>
        <taxon>Synchytrium</taxon>
    </lineage>
</organism>
<keyword evidence="7" id="KW-1185">Reference proteome</keyword>
<dbReference type="EMBL" id="QEAM01000025">
    <property type="protein sequence ID" value="TPX49925.1"/>
    <property type="molecule type" value="Genomic_DNA"/>
</dbReference>
<feature type="compositionally biased region" description="Low complexity" evidence="3">
    <location>
        <begin position="882"/>
        <end position="909"/>
    </location>
</feature>
<feature type="compositionally biased region" description="Low complexity" evidence="3">
    <location>
        <begin position="859"/>
        <end position="868"/>
    </location>
</feature>
<dbReference type="AlphaFoldDB" id="A0A507DM84"/>
<dbReference type="PRINTS" id="PR00503">
    <property type="entry name" value="BROMODOMAIN"/>
</dbReference>
<feature type="compositionally biased region" description="Polar residues" evidence="3">
    <location>
        <begin position="172"/>
        <end position="181"/>
    </location>
</feature>
<feature type="compositionally biased region" description="Polar residues" evidence="3">
    <location>
        <begin position="74"/>
        <end position="92"/>
    </location>
</feature>
<accession>A0A507DM84</accession>
<evidence type="ECO:0000259" key="4">
    <source>
        <dbReference type="PROSITE" id="PS50014"/>
    </source>
</evidence>
<feature type="compositionally biased region" description="Low complexity" evidence="3">
    <location>
        <begin position="137"/>
        <end position="149"/>
    </location>
</feature>
<proteinExistence type="predicted"/>
<dbReference type="SUPFAM" id="SSF47370">
    <property type="entry name" value="Bromodomain"/>
    <property type="match status" value="1"/>
</dbReference>
<protein>
    <recommendedName>
        <fullName evidence="4">Bromo domain-containing protein</fullName>
    </recommendedName>
</protein>
<dbReference type="STRING" id="286115.A0A507DM84"/>
<feature type="domain" description="Bromo" evidence="4">
    <location>
        <begin position="301"/>
        <end position="371"/>
    </location>
</feature>
<dbReference type="CDD" id="cd04369">
    <property type="entry name" value="Bromodomain"/>
    <property type="match status" value="1"/>
</dbReference>
<keyword evidence="1 2" id="KW-0103">Bromodomain</keyword>
<dbReference type="Proteomes" id="UP000320475">
    <property type="component" value="Unassembled WGS sequence"/>
</dbReference>
<evidence type="ECO:0000256" key="1">
    <source>
        <dbReference type="ARBA" id="ARBA00023117"/>
    </source>
</evidence>
<feature type="region of interest" description="Disordered" evidence="3">
    <location>
        <begin position="446"/>
        <end position="465"/>
    </location>
</feature>
<feature type="compositionally biased region" description="Polar residues" evidence="3">
    <location>
        <begin position="123"/>
        <end position="136"/>
    </location>
</feature>
<name>A0A507DM84_9FUNG</name>
<feature type="compositionally biased region" description="Basic residues" evidence="3">
    <location>
        <begin position="262"/>
        <end position="272"/>
    </location>
</feature>
<evidence type="ECO:0000313" key="8">
    <source>
        <dbReference type="Proteomes" id="UP000320475"/>
    </source>
</evidence>
<evidence type="ECO:0000313" key="5">
    <source>
        <dbReference type="EMBL" id="TPX49925.1"/>
    </source>
</evidence>
<dbReference type="PANTHER" id="PTHR22881">
    <property type="entry name" value="BROMODOMAIN CONTAINING PROTEIN"/>
    <property type="match status" value="1"/>
</dbReference>
<feature type="region of interest" description="Disordered" evidence="3">
    <location>
        <begin position="856"/>
        <end position="911"/>
    </location>
</feature>
<feature type="region of interest" description="Disordered" evidence="3">
    <location>
        <begin position="242"/>
        <end position="286"/>
    </location>
</feature>
<feature type="compositionally biased region" description="Low complexity" evidence="3">
    <location>
        <begin position="33"/>
        <end position="43"/>
    </location>
</feature>
<dbReference type="InterPro" id="IPR051831">
    <property type="entry name" value="Bromodomain_contain_prot"/>
</dbReference>
<reference evidence="7 8" key="1">
    <citation type="journal article" date="2019" name="Sci. Rep.">
        <title>Comparative genomics of chytrid fungi reveal insights into the obligate biotrophic and pathogenic lifestyle of Synchytrium endobioticum.</title>
        <authorList>
            <person name="van de Vossenberg B.T.L.H."/>
            <person name="Warris S."/>
            <person name="Nguyen H.D.T."/>
            <person name="van Gent-Pelzer M.P.E."/>
            <person name="Joly D.L."/>
            <person name="van de Geest H.C."/>
            <person name="Bonants P.J.M."/>
            <person name="Smith D.S."/>
            <person name="Levesque C.A."/>
            <person name="van der Lee T.A.J."/>
        </authorList>
    </citation>
    <scope>NUCLEOTIDE SEQUENCE [LARGE SCALE GENOMIC DNA]</scope>
    <source>
        <strain evidence="5 8">LEV6574</strain>
        <strain evidence="6 7">MB42</strain>
    </source>
</reference>
<dbReference type="PROSITE" id="PS50014">
    <property type="entry name" value="BROMODOMAIN_2"/>
    <property type="match status" value="1"/>
</dbReference>
<dbReference type="InterPro" id="IPR036427">
    <property type="entry name" value="Bromodomain-like_sf"/>
</dbReference>
<gene>
    <name evidence="5" type="ORF">SeLEV6574_g01206</name>
    <name evidence="6" type="ORF">SeMB42_g01467</name>
</gene>
<dbReference type="GO" id="GO:0006325">
    <property type="term" value="P:chromatin organization"/>
    <property type="evidence" value="ECO:0007669"/>
    <property type="project" value="UniProtKB-ARBA"/>
</dbReference>
<feature type="region of interest" description="Disordered" evidence="3">
    <location>
        <begin position="1"/>
        <end position="228"/>
    </location>
</feature>
<feature type="compositionally biased region" description="Polar residues" evidence="3">
    <location>
        <begin position="242"/>
        <end position="253"/>
    </location>
</feature>
<comment type="caution">
    <text evidence="6">The sequence shown here is derived from an EMBL/GenBank/DDBJ whole genome shotgun (WGS) entry which is preliminary data.</text>
</comment>
<feature type="region of interest" description="Disordered" evidence="3">
    <location>
        <begin position="404"/>
        <end position="427"/>
    </location>
</feature>